<evidence type="ECO:0000256" key="4">
    <source>
        <dbReference type="ARBA" id="ARBA00023136"/>
    </source>
</evidence>
<dbReference type="InterPro" id="IPR002810">
    <property type="entry name" value="NfeD-like_C"/>
</dbReference>
<dbReference type="InterPro" id="IPR012340">
    <property type="entry name" value="NA-bd_OB-fold"/>
</dbReference>
<feature type="transmembrane region" description="Helical" evidence="5">
    <location>
        <begin position="48"/>
        <end position="71"/>
    </location>
</feature>
<protein>
    <submittedName>
        <fullName evidence="7">NfeD family protein</fullName>
    </submittedName>
</protein>
<feature type="domain" description="NfeD-like C-terminal" evidence="6">
    <location>
        <begin position="94"/>
        <end position="146"/>
    </location>
</feature>
<proteinExistence type="predicted"/>
<dbReference type="Gene3D" id="2.40.50.140">
    <property type="entry name" value="Nucleic acid-binding proteins"/>
    <property type="match status" value="1"/>
</dbReference>
<evidence type="ECO:0000313" key="7">
    <source>
        <dbReference type="EMBL" id="TSB04366.1"/>
    </source>
</evidence>
<dbReference type="Proteomes" id="UP000320160">
    <property type="component" value="Unassembled WGS sequence"/>
</dbReference>
<sequence>MAEWLDSISTHWFWLSLGLILGAAEMVAPGFFLMWLGLAAIIVGVLDYFLPITVAYQVAMFAVLSVLTVFAGKKFLANNPIETDDPKLNDRGARLTGEIVTVVEEIADGHGRVKVGDSVWAARGTDAALGSRVRVTGADGAVLLVEGITP</sequence>
<dbReference type="SUPFAM" id="SSF141322">
    <property type="entry name" value="NfeD domain-like"/>
    <property type="match status" value="1"/>
</dbReference>
<evidence type="ECO:0000259" key="6">
    <source>
        <dbReference type="Pfam" id="PF01957"/>
    </source>
</evidence>
<reference evidence="7 8" key="1">
    <citation type="submission" date="2019-07" db="EMBL/GenBank/DDBJ databases">
        <authorList>
            <person name="Park M."/>
        </authorList>
    </citation>
    <scope>NUCLEOTIDE SEQUENCE [LARGE SCALE GENOMIC DNA]</scope>
    <source>
        <strain evidence="7 8">KCTC32445</strain>
    </source>
</reference>
<evidence type="ECO:0000256" key="1">
    <source>
        <dbReference type="ARBA" id="ARBA00004141"/>
    </source>
</evidence>
<dbReference type="EMBL" id="VKKU01000001">
    <property type="protein sequence ID" value="TSB04366.1"/>
    <property type="molecule type" value="Genomic_DNA"/>
</dbReference>
<comment type="caution">
    <text evidence="7">The sequence shown here is derived from an EMBL/GenBank/DDBJ whole genome shotgun (WGS) entry which is preliminary data.</text>
</comment>
<name>A0A553WI49_9SPHN</name>
<keyword evidence="8" id="KW-1185">Reference proteome</keyword>
<organism evidence="7 8">
    <name type="scientific">Sphingorhabdus contaminans</name>
    <dbReference type="NCBI Taxonomy" id="1343899"/>
    <lineage>
        <taxon>Bacteria</taxon>
        <taxon>Pseudomonadati</taxon>
        <taxon>Pseudomonadota</taxon>
        <taxon>Alphaproteobacteria</taxon>
        <taxon>Sphingomonadales</taxon>
        <taxon>Sphingomonadaceae</taxon>
        <taxon>Sphingorhabdus</taxon>
    </lineage>
</organism>
<dbReference type="RefSeq" id="WP_143775254.1">
    <property type="nucleotide sequence ID" value="NZ_VKKU01000001.1"/>
</dbReference>
<dbReference type="PANTHER" id="PTHR33507">
    <property type="entry name" value="INNER MEMBRANE PROTEIN YBBJ"/>
    <property type="match status" value="1"/>
</dbReference>
<comment type="subcellular location">
    <subcellularLocation>
        <location evidence="1">Membrane</location>
        <topology evidence="1">Multi-pass membrane protein</topology>
    </subcellularLocation>
</comment>
<dbReference type="GO" id="GO:0005886">
    <property type="term" value="C:plasma membrane"/>
    <property type="evidence" value="ECO:0007669"/>
    <property type="project" value="TreeGrafter"/>
</dbReference>
<keyword evidence="4 5" id="KW-0472">Membrane</keyword>
<dbReference type="Pfam" id="PF01957">
    <property type="entry name" value="NfeD"/>
    <property type="match status" value="1"/>
</dbReference>
<gene>
    <name evidence="7" type="ORF">FOM92_02765</name>
</gene>
<evidence type="ECO:0000256" key="5">
    <source>
        <dbReference type="SAM" id="Phobius"/>
    </source>
</evidence>
<feature type="transmembrane region" description="Helical" evidence="5">
    <location>
        <begin position="12"/>
        <end position="42"/>
    </location>
</feature>
<dbReference type="AlphaFoldDB" id="A0A553WI49"/>
<keyword evidence="3 5" id="KW-1133">Transmembrane helix</keyword>
<dbReference type="OrthoDB" id="9810336at2"/>
<dbReference type="PANTHER" id="PTHR33507:SF3">
    <property type="entry name" value="INNER MEMBRANE PROTEIN YBBJ"/>
    <property type="match status" value="1"/>
</dbReference>
<keyword evidence="2 5" id="KW-0812">Transmembrane</keyword>
<accession>A0A553WI49</accession>
<evidence type="ECO:0000256" key="2">
    <source>
        <dbReference type="ARBA" id="ARBA00022692"/>
    </source>
</evidence>
<dbReference type="InterPro" id="IPR052165">
    <property type="entry name" value="Membrane_assoc_protease"/>
</dbReference>
<evidence type="ECO:0000313" key="8">
    <source>
        <dbReference type="Proteomes" id="UP000320160"/>
    </source>
</evidence>
<evidence type="ECO:0000256" key="3">
    <source>
        <dbReference type="ARBA" id="ARBA00022989"/>
    </source>
</evidence>